<evidence type="ECO:0000256" key="7">
    <source>
        <dbReference type="HAMAP-Rule" id="MF_00009"/>
    </source>
</evidence>
<evidence type="ECO:0000313" key="8">
    <source>
        <dbReference type="EMBL" id="ACT51363.1"/>
    </source>
</evidence>
<keyword evidence="2 7" id="KW-0540">Nuclease</keyword>
<reference evidence="9" key="1">
    <citation type="submission" date="2009-07" db="EMBL/GenBank/DDBJ databases">
        <title>Complete sequence of chromosome of Methylovorus sp. SIP3-4.</title>
        <authorList>
            <person name="Lucas S."/>
            <person name="Copeland A."/>
            <person name="Lapidus A."/>
            <person name="Glavina del Rio T."/>
            <person name="Tice H."/>
            <person name="Bruce D."/>
            <person name="Goodwin L."/>
            <person name="Pitluck S."/>
            <person name="Clum A."/>
            <person name="Larimer F."/>
            <person name="Land M."/>
            <person name="Hauser L."/>
            <person name="Kyrpides N."/>
            <person name="Mikhailova N."/>
            <person name="Kayluzhnaya M."/>
            <person name="Chistoserdova L."/>
        </authorList>
    </citation>
    <scope>NUCLEOTIDE SEQUENCE [LARGE SCALE GENOMIC DNA]</scope>
    <source>
        <strain evidence="9">SIP3-4</strain>
    </source>
</reference>
<evidence type="ECO:0000313" key="9">
    <source>
        <dbReference type="Proteomes" id="UP000002743"/>
    </source>
</evidence>
<dbReference type="EMBL" id="CP001674">
    <property type="protein sequence ID" value="ACT51363.1"/>
    <property type="molecule type" value="Genomic_DNA"/>
</dbReference>
<dbReference type="PANTHER" id="PTHR46986:SF1">
    <property type="entry name" value="ENDORIBONUCLEASE YBEY, CHLOROPLASTIC"/>
    <property type="match status" value="1"/>
</dbReference>
<evidence type="ECO:0000256" key="1">
    <source>
        <dbReference type="ARBA" id="ARBA00010875"/>
    </source>
</evidence>
<reference evidence="8 9" key="2">
    <citation type="journal article" date="2011" name="J. Bacteriol.">
        <title>Genomes of three methylotrophs from a single niche uncover genetic and metabolic divergence of Methylophilaceae.</title>
        <authorList>
            <person name="Lapidus A."/>
            <person name="Clum A."/>
            <person name="Labutti K."/>
            <person name="Kaluzhnaya M.G."/>
            <person name="Lim S."/>
            <person name="Beck D.A."/>
            <person name="Glavina Del Rio T."/>
            <person name="Nolan M."/>
            <person name="Mavromatis K."/>
            <person name="Huntemann M."/>
            <person name="Lucas S."/>
            <person name="Lidstrom M.E."/>
            <person name="Ivanova N."/>
            <person name="Chistoserdova L."/>
        </authorList>
    </citation>
    <scope>NUCLEOTIDE SEQUENCE [LARGE SCALE GENOMIC DNA]</scope>
    <source>
        <strain evidence="8 9">SIP3-4</strain>
    </source>
</reference>
<dbReference type="InterPro" id="IPR023091">
    <property type="entry name" value="MetalPrtase_cat_dom_sf_prd"/>
</dbReference>
<feature type="binding site" evidence="7">
    <location>
        <position position="110"/>
    </location>
    <ligand>
        <name>Zn(2+)</name>
        <dbReference type="ChEBI" id="CHEBI:29105"/>
        <note>catalytic</note>
    </ligand>
</feature>
<dbReference type="InterPro" id="IPR002036">
    <property type="entry name" value="YbeY"/>
</dbReference>
<dbReference type="Proteomes" id="UP000002743">
    <property type="component" value="Chromosome"/>
</dbReference>
<protein>
    <recommendedName>
        <fullName evidence="7">Endoribonuclease YbeY</fullName>
        <ecNumber evidence="7">3.1.-.-</ecNumber>
    </recommendedName>
</protein>
<keyword evidence="7" id="KW-0690">Ribosome biogenesis</keyword>
<keyword evidence="7" id="KW-0698">rRNA processing</keyword>
<dbReference type="eggNOG" id="COG0319">
    <property type="taxonomic scope" value="Bacteria"/>
</dbReference>
<gene>
    <name evidence="7" type="primary">ybeY</name>
    <name evidence="8" type="ordered locus">Msip34_2121</name>
</gene>
<dbReference type="Pfam" id="PF02130">
    <property type="entry name" value="YbeY"/>
    <property type="match status" value="1"/>
</dbReference>
<dbReference type="NCBIfam" id="TIGR00043">
    <property type="entry name" value="rRNA maturation RNase YbeY"/>
    <property type="match status" value="1"/>
</dbReference>
<dbReference type="OrthoDB" id="9807740at2"/>
<evidence type="ECO:0000256" key="2">
    <source>
        <dbReference type="ARBA" id="ARBA00022722"/>
    </source>
</evidence>
<keyword evidence="6 7" id="KW-0862">Zinc</keyword>
<accession>C6X798</accession>
<dbReference type="SUPFAM" id="SSF55486">
    <property type="entry name" value="Metalloproteases ('zincins'), catalytic domain"/>
    <property type="match status" value="1"/>
</dbReference>
<evidence type="ECO:0000256" key="5">
    <source>
        <dbReference type="ARBA" id="ARBA00022801"/>
    </source>
</evidence>
<keyword evidence="3 7" id="KW-0479">Metal-binding</keyword>
<dbReference type="KEGG" id="mei:Msip34_2121"/>
<dbReference type="RefSeq" id="WP_015830705.1">
    <property type="nucleotide sequence ID" value="NC_012969.1"/>
</dbReference>
<feature type="binding site" evidence="7">
    <location>
        <position position="116"/>
    </location>
    <ligand>
        <name>Zn(2+)</name>
        <dbReference type="ChEBI" id="CHEBI:29105"/>
        <note>catalytic</note>
    </ligand>
</feature>
<dbReference type="HAMAP" id="MF_00009">
    <property type="entry name" value="Endoribonucl_YbeY"/>
    <property type="match status" value="1"/>
</dbReference>
<comment type="subcellular location">
    <subcellularLocation>
        <location evidence="7">Cytoplasm</location>
    </subcellularLocation>
</comment>
<name>C6X798_METGS</name>
<dbReference type="AlphaFoldDB" id="C6X798"/>
<keyword evidence="9" id="KW-1185">Reference proteome</keyword>
<dbReference type="GO" id="GO:0004222">
    <property type="term" value="F:metalloendopeptidase activity"/>
    <property type="evidence" value="ECO:0007669"/>
    <property type="project" value="InterPro"/>
</dbReference>
<comment type="cofactor">
    <cofactor evidence="7">
        <name>Zn(2+)</name>
        <dbReference type="ChEBI" id="CHEBI:29105"/>
    </cofactor>
    <text evidence="7">Binds 1 zinc ion.</text>
</comment>
<dbReference type="STRING" id="582744.Msip34_2121"/>
<feature type="binding site" evidence="7">
    <location>
        <position position="106"/>
    </location>
    <ligand>
        <name>Zn(2+)</name>
        <dbReference type="ChEBI" id="CHEBI:29105"/>
        <note>catalytic</note>
    </ligand>
</feature>
<dbReference type="GO" id="GO:0008270">
    <property type="term" value="F:zinc ion binding"/>
    <property type="evidence" value="ECO:0007669"/>
    <property type="project" value="UniProtKB-UniRule"/>
</dbReference>
<dbReference type="GO" id="GO:0005737">
    <property type="term" value="C:cytoplasm"/>
    <property type="evidence" value="ECO:0007669"/>
    <property type="project" value="UniProtKB-SubCell"/>
</dbReference>
<comment type="function">
    <text evidence="7">Single strand-specific metallo-endoribonuclease involved in late-stage 70S ribosome quality control and in maturation of the 3' terminus of the 16S rRNA.</text>
</comment>
<evidence type="ECO:0000256" key="6">
    <source>
        <dbReference type="ARBA" id="ARBA00022833"/>
    </source>
</evidence>
<dbReference type="PANTHER" id="PTHR46986">
    <property type="entry name" value="ENDORIBONUCLEASE YBEY, CHLOROPLASTIC"/>
    <property type="match status" value="1"/>
</dbReference>
<dbReference type="Gene3D" id="3.40.390.30">
    <property type="entry name" value="Metalloproteases ('zincins'), catalytic domain"/>
    <property type="match status" value="1"/>
</dbReference>
<evidence type="ECO:0000256" key="4">
    <source>
        <dbReference type="ARBA" id="ARBA00022759"/>
    </source>
</evidence>
<keyword evidence="5 7" id="KW-0378">Hydrolase</keyword>
<comment type="similarity">
    <text evidence="1 7">Belongs to the endoribonuclease YbeY family.</text>
</comment>
<dbReference type="EC" id="3.1.-.-" evidence="7"/>
<keyword evidence="7" id="KW-0963">Cytoplasm</keyword>
<evidence type="ECO:0000256" key="3">
    <source>
        <dbReference type="ARBA" id="ARBA00022723"/>
    </source>
</evidence>
<keyword evidence="4 7" id="KW-0255">Endonuclease</keyword>
<dbReference type="GO" id="GO:0006364">
    <property type="term" value="P:rRNA processing"/>
    <property type="evidence" value="ECO:0007669"/>
    <property type="project" value="UniProtKB-UniRule"/>
</dbReference>
<dbReference type="GO" id="GO:0004521">
    <property type="term" value="F:RNA endonuclease activity"/>
    <property type="evidence" value="ECO:0007669"/>
    <property type="project" value="UniProtKB-UniRule"/>
</dbReference>
<proteinExistence type="inferred from homology"/>
<organism evidence="8 9">
    <name type="scientific">Methylovorus glucosotrophus (strain SIP3-4)</name>
    <dbReference type="NCBI Taxonomy" id="582744"/>
    <lineage>
        <taxon>Bacteria</taxon>
        <taxon>Pseudomonadati</taxon>
        <taxon>Pseudomonadota</taxon>
        <taxon>Betaproteobacteria</taxon>
        <taxon>Nitrosomonadales</taxon>
        <taxon>Methylophilaceae</taxon>
        <taxon>Methylovorus</taxon>
    </lineage>
</organism>
<dbReference type="HOGENOM" id="CLU_106710_0_1_4"/>
<sequence>MPRLAMDVQVASEAANIPADKLFRKWARATLRVDTELALRIVDEDEGRALNRDYRGKDYATNVLTFPLTEEPHLMGDIILCAPVVAREAAEQGKPIEAHYAHLTVHGVLHLHGYDHETEPQAELMEGLETEIVTKLGYSDPYAAEKTELTKKAIA</sequence>